<dbReference type="Gene3D" id="3.40.50.150">
    <property type="entry name" value="Vaccinia Virus protein VP39"/>
    <property type="match status" value="1"/>
</dbReference>
<comment type="caution">
    <text evidence="2">The sequence shown here is derived from an EMBL/GenBank/DDBJ whole genome shotgun (WGS) entry which is preliminary data.</text>
</comment>
<evidence type="ECO:0000256" key="1">
    <source>
        <dbReference type="SAM" id="MobiDB-lite"/>
    </source>
</evidence>
<dbReference type="Proteomes" id="UP000198406">
    <property type="component" value="Unassembled WGS sequence"/>
</dbReference>
<dbReference type="PANTHER" id="PTHR45445:SF2">
    <property type="entry name" value="METHYLTRANSFERASE TYPE 11 DOMAIN-CONTAINING PROTEIN"/>
    <property type="match status" value="1"/>
</dbReference>
<dbReference type="SUPFAM" id="SSF53335">
    <property type="entry name" value="S-adenosyl-L-methionine-dependent methyltransferases"/>
    <property type="match status" value="1"/>
</dbReference>
<name>A0A1Z5KP18_FISSO</name>
<organism evidence="2 3">
    <name type="scientific">Fistulifera solaris</name>
    <name type="common">Oleaginous diatom</name>
    <dbReference type="NCBI Taxonomy" id="1519565"/>
    <lineage>
        <taxon>Eukaryota</taxon>
        <taxon>Sar</taxon>
        <taxon>Stramenopiles</taxon>
        <taxon>Ochrophyta</taxon>
        <taxon>Bacillariophyta</taxon>
        <taxon>Bacillariophyceae</taxon>
        <taxon>Bacillariophycidae</taxon>
        <taxon>Naviculales</taxon>
        <taxon>Naviculaceae</taxon>
        <taxon>Fistulifera</taxon>
    </lineage>
</organism>
<feature type="compositionally biased region" description="Basic and acidic residues" evidence="1">
    <location>
        <begin position="7"/>
        <end position="22"/>
    </location>
</feature>
<evidence type="ECO:0000313" key="3">
    <source>
        <dbReference type="Proteomes" id="UP000198406"/>
    </source>
</evidence>
<sequence length="307" mass="34854">MNIVMKNVRETPRESEGQHDATDAITGTSDHRKGNVYETTGSLNMYLGLHYPRSGNDKNMDPIFPHEHAPWHAVGFPQRVAQILVSLLPKNEDFPKRALDIGCAVGGSSFELAKVFHRVDAFDFSESFVNAAKRMQANEMIRFNVPVEAELSEEVTAMHDEDVTEEVRQRVHFFTGDACSLQDMVEKGLLSGHETYDGVLLANLLCRLPDPMACLNDLSQIVRKEGVVVIVTPYSWLCEFTPRERWLGGFTDPHTNESVYSKSTLQTVMESDGFEKIHEEQVPLIIREHQRKYQYIVSEATGWRKVK</sequence>
<proteinExistence type="predicted"/>
<reference evidence="2 3" key="1">
    <citation type="journal article" date="2015" name="Plant Cell">
        <title>Oil accumulation by the oleaginous diatom Fistulifera solaris as revealed by the genome and transcriptome.</title>
        <authorList>
            <person name="Tanaka T."/>
            <person name="Maeda Y."/>
            <person name="Veluchamy A."/>
            <person name="Tanaka M."/>
            <person name="Abida H."/>
            <person name="Marechal E."/>
            <person name="Bowler C."/>
            <person name="Muto M."/>
            <person name="Sunaga Y."/>
            <person name="Tanaka M."/>
            <person name="Yoshino T."/>
            <person name="Taniguchi T."/>
            <person name="Fukuda Y."/>
            <person name="Nemoto M."/>
            <person name="Matsumoto M."/>
            <person name="Wong P.S."/>
            <person name="Aburatani S."/>
            <person name="Fujibuchi W."/>
        </authorList>
    </citation>
    <scope>NUCLEOTIDE SEQUENCE [LARGE SCALE GENOMIC DNA]</scope>
    <source>
        <strain evidence="2 3">JPCC DA0580</strain>
    </source>
</reference>
<dbReference type="InterPro" id="IPR029063">
    <property type="entry name" value="SAM-dependent_MTases_sf"/>
</dbReference>
<dbReference type="CDD" id="cd02440">
    <property type="entry name" value="AdoMet_MTases"/>
    <property type="match status" value="1"/>
</dbReference>
<accession>A0A1Z5KP18</accession>
<dbReference type="InterPro" id="IPR027625">
    <property type="entry name" value="OvoA_Cterm"/>
</dbReference>
<evidence type="ECO:0000313" key="2">
    <source>
        <dbReference type="EMBL" id="GAX27842.1"/>
    </source>
</evidence>
<protein>
    <recommendedName>
        <fullName evidence="4">Methyltransferase type 11 domain-containing protein</fullName>
    </recommendedName>
</protein>
<dbReference type="EMBL" id="BDSP01000259">
    <property type="protein sequence ID" value="GAX27842.1"/>
    <property type="molecule type" value="Genomic_DNA"/>
</dbReference>
<dbReference type="AlphaFoldDB" id="A0A1Z5KP18"/>
<dbReference type="InParanoid" id="A0A1Z5KP18"/>
<dbReference type="NCBIfam" id="TIGR04345">
    <property type="entry name" value="ovoA_Cterm"/>
    <property type="match status" value="1"/>
</dbReference>
<keyword evidence="3" id="KW-1185">Reference proteome</keyword>
<gene>
    <name evidence="2" type="ORF">FisN_13Hh051</name>
</gene>
<dbReference type="OrthoDB" id="506498at2759"/>
<feature type="region of interest" description="Disordered" evidence="1">
    <location>
        <begin position="1"/>
        <end position="34"/>
    </location>
</feature>
<evidence type="ECO:0008006" key="4">
    <source>
        <dbReference type="Google" id="ProtNLM"/>
    </source>
</evidence>
<dbReference type="Pfam" id="PF13489">
    <property type="entry name" value="Methyltransf_23"/>
    <property type="match status" value="1"/>
</dbReference>
<dbReference type="PANTHER" id="PTHR45445">
    <property type="match status" value="1"/>
</dbReference>